<evidence type="ECO:0000256" key="1">
    <source>
        <dbReference type="ARBA" id="ARBA00004141"/>
    </source>
</evidence>
<feature type="transmembrane region" description="Helical" evidence="6">
    <location>
        <begin position="79"/>
        <end position="100"/>
    </location>
</feature>
<evidence type="ECO:0000313" key="7">
    <source>
        <dbReference type="EMBL" id="GAA4788180.1"/>
    </source>
</evidence>
<dbReference type="PANTHER" id="PTHR11101:SF80">
    <property type="entry name" value="PHOSPHATE TRANSPORTER"/>
    <property type="match status" value="1"/>
</dbReference>
<keyword evidence="3 6" id="KW-0812">Transmembrane</keyword>
<dbReference type="EMBL" id="BAABHO010000015">
    <property type="protein sequence ID" value="GAA4788180.1"/>
    <property type="molecule type" value="Genomic_DNA"/>
</dbReference>
<accession>A0ABP9B081</accession>
<protein>
    <submittedName>
        <fullName evidence="7">Low-affinity phosphate transporter PitH</fullName>
    </submittedName>
</protein>
<feature type="transmembrane region" description="Helical" evidence="6">
    <location>
        <begin position="213"/>
        <end position="233"/>
    </location>
</feature>
<evidence type="ECO:0000256" key="4">
    <source>
        <dbReference type="ARBA" id="ARBA00022989"/>
    </source>
</evidence>
<proteinExistence type="predicted"/>
<evidence type="ECO:0000256" key="5">
    <source>
        <dbReference type="ARBA" id="ARBA00023136"/>
    </source>
</evidence>
<evidence type="ECO:0000256" key="6">
    <source>
        <dbReference type="SAM" id="Phobius"/>
    </source>
</evidence>
<feature type="transmembrane region" description="Helical" evidence="6">
    <location>
        <begin position="106"/>
        <end position="126"/>
    </location>
</feature>
<comment type="subcellular location">
    <subcellularLocation>
        <location evidence="1">Membrane</location>
        <topology evidence="1">Multi-pass membrane protein</topology>
    </subcellularLocation>
</comment>
<reference evidence="8" key="1">
    <citation type="journal article" date="2019" name="Int. J. Syst. Evol. Microbiol.">
        <title>The Global Catalogue of Microorganisms (GCM) 10K type strain sequencing project: providing services to taxonomists for standard genome sequencing and annotation.</title>
        <authorList>
            <consortium name="The Broad Institute Genomics Platform"/>
            <consortium name="The Broad Institute Genome Sequencing Center for Infectious Disease"/>
            <person name="Wu L."/>
            <person name="Ma J."/>
        </authorList>
    </citation>
    <scope>NUCLEOTIDE SEQUENCE [LARGE SCALE GENOMIC DNA]</scope>
    <source>
        <strain evidence="8">JCM 17979</strain>
    </source>
</reference>
<dbReference type="RefSeq" id="WP_345414356.1">
    <property type="nucleotide sequence ID" value="NZ_BAABHO010000015.1"/>
</dbReference>
<dbReference type="InterPro" id="IPR001204">
    <property type="entry name" value="Phos_transporter"/>
</dbReference>
<dbReference type="Proteomes" id="UP001500928">
    <property type="component" value="Unassembled WGS sequence"/>
</dbReference>
<comment type="caution">
    <text evidence="7">The sequence shown here is derived from an EMBL/GenBank/DDBJ whole genome shotgun (WGS) entry which is preliminary data.</text>
</comment>
<evidence type="ECO:0000313" key="8">
    <source>
        <dbReference type="Proteomes" id="UP001500928"/>
    </source>
</evidence>
<keyword evidence="5 6" id="KW-0472">Membrane</keyword>
<organism evidence="7 8">
    <name type="scientific">Actinomycetospora chlora</name>
    <dbReference type="NCBI Taxonomy" id="663608"/>
    <lineage>
        <taxon>Bacteria</taxon>
        <taxon>Bacillati</taxon>
        <taxon>Actinomycetota</taxon>
        <taxon>Actinomycetes</taxon>
        <taxon>Pseudonocardiales</taxon>
        <taxon>Pseudonocardiaceae</taxon>
        <taxon>Actinomycetospora</taxon>
    </lineage>
</organism>
<gene>
    <name evidence="7" type="primary">pitH</name>
    <name evidence="7" type="ORF">GCM10023200_23200</name>
</gene>
<feature type="transmembrane region" description="Helical" evidence="6">
    <location>
        <begin position="138"/>
        <end position="159"/>
    </location>
</feature>
<keyword evidence="4 6" id="KW-1133">Transmembrane helix</keyword>
<evidence type="ECO:0000256" key="2">
    <source>
        <dbReference type="ARBA" id="ARBA00022448"/>
    </source>
</evidence>
<keyword evidence="8" id="KW-1185">Reference proteome</keyword>
<feature type="transmembrane region" description="Helical" evidence="6">
    <location>
        <begin position="44"/>
        <end position="72"/>
    </location>
</feature>
<feature type="transmembrane region" description="Helical" evidence="6">
    <location>
        <begin position="300"/>
        <end position="326"/>
    </location>
</feature>
<sequence>MELAVIVVVIVAALAFDYTNGFHDAANAIATSVATRALAPRTALLMAAVMNLVGAFLGTEVASTVGSGIIAAPEGISGLVVVLAAILGAIAWNLVTWWFGLPSSSSHALIGGLVGAALAAAGTVQWHGVLDKVIIPMVLSPVVGFVLAGLLMTGILWMFRHGRTRRVTTGFRHAQTVSAAAMALGHGLQDAQKTMGVIVLALVVGGYHQGFDVPWWVVLLSAGALSLGTYSGGWRIMRTLGRRIIDLDPPRGFAAETTASAVLYTTAFAFSAPISTTQTITASILGVGATRRLSAVRWGVAGNIAVAWVLTLPAAAAVAALAFWLLHPILG</sequence>
<dbReference type="PANTHER" id="PTHR11101">
    <property type="entry name" value="PHOSPHATE TRANSPORTER"/>
    <property type="match status" value="1"/>
</dbReference>
<evidence type="ECO:0000256" key="3">
    <source>
        <dbReference type="ARBA" id="ARBA00022692"/>
    </source>
</evidence>
<dbReference type="Pfam" id="PF01384">
    <property type="entry name" value="PHO4"/>
    <property type="match status" value="1"/>
</dbReference>
<keyword evidence="2" id="KW-0813">Transport</keyword>
<name>A0ABP9B081_9PSEU</name>